<evidence type="ECO:0000313" key="2">
    <source>
        <dbReference type="EMBL" id="CAH1786531.1"/>
    </source>
</evidence>
<feature type="region of interest" description="Disordered" evidence="1">
    <location>
        <begin position="312"/>
        <end position="354"/>
    </location>
</feature>
<dbReference type="AlphaFoldDB" id="A0A8J1TZ50"/>
<comment type="caution">
    <text evidence="2">The sequence shown here is derived from an EMBL/GenBank/DDBJ whole genome shotgun (WGS) entry which is preliminary data.</text>
</comment>
<dbReference type="EMBL" id="CAIIXF020000006">
    <property type="protein sequence ID" value="CAH1786531.1"/>
    <property type="molecule type" value="Genomic_DNA"/>
</dbReference>
<evidence type="ECO:0000256" key="1">
    <source>
        <dbReference type="SAM" id="MobiDB-lite"/>
    </source>
</evidence>
<gene>
    <name evidence="2" type="ORF">OFUS_LOCUS12413</name>
</gene>
<dbReference type="Proteomes" id="UP000749559">
    <property type="component" value="Unassembled WGS sequence"/>
</dbReference>
<name>A0A8J1TZ50_OWEFU</name>
<accession>A0A8J1TZ50</accession>
<organism evidence="2 3">
    <name type="scientific">Owenia fusiformis</name>
    <name type="common">Polychaete worm</name>
    <dbReference type="NCBI Taxonomy" id="6347"/>
    <lineage>
        <taxon>Eukaryota</taxon>
        <taxon>Metazoa</taxon>
        <taxon>Spiralia</taxon>
        <taxon>Lophotrochozoa</taxon>
        <taxon>Annelida</taxon>
        <taxon>Polychaeta</taxon>
        <taxon>Sedentaria</taxon>
        <taxon>Canalipalpata</taxon>
        <taxon>Sabellida</taxon>
        <taxon>Oweniida</taxon>
        <taxon>Oweniidae</taxon>
        <taxon>Owenia</taxon>
    </lineage>
</organism>
<evidence type="ECO:0000313" key="3">
    <source>
        <dbReference type="Proteomes" id="UP000749559"/>
    </source>
</evidence>
<sequence>KMAADTNQWSELLPMFDDIPDDISRILQKATVEPRNTILEELGSIAEENTLRRTRDIIFELSTRKLQKVNKISNVGGLKLKARKAERPTGYCKDIYDMFVYIADLDNTFPRGVLGSSSVSNIDNMITSETMNNAPMRMSASVTPNDASSTTQACNTYTETEWDGKALFTKLVLMQHQLQELSFENTKIKGDIKKLQGQVCKCTCTCSKSTTNEVRLTKTKEPNPPNTTSSSKATTHVSNTDTHCVSGANNDKYNGTNKPMQNTNTALRSNSLPDVMSSVQPKPFMHLVTATNTKDVNKPHILNHNNEGTRIETRASTQPPPPPTLSYSQVTKTSRPVERHDMRPTRDVPSRQSSLKGIKHERYRWLYLENIARSEYDDDDATIHQIQSHAHITGIRIMKLNVIHNRFAIDRVGCKIAVSESSADKALEPVSWPYPVTCREWEQRPRRNDIPRYRSQRRNNYYDNDNYGDDNDNY</sequence>
<reference evidence="2" key="1">
    <citation type="submission" date="2022-03" db="EMBL/GenBank/DDBJ databases">
        <authorList>
            <person name="Martin C."/>
        </authorList>
    </citation>
    <scope>NUCLEOTIDE SEQUENCE</scope>
</reference>
<keyword evidence="3" id="KW-1185">Reference proteome</keyword>
<feature type="compositionally biased region" description="Low complexity" evidence="1">
    <location>
        <begin position="226"/>
        <end position="235"/>
    </location>
</feature>
<feature type="region of interest" description="Disordered" evidence="1">
    <location>
        <begin position="216"/>
        <end position="239"/>
    </location>
</feature>
<proteinExistence type="predicted"/>
<feature type="compositionally biased region" description="Polar residues" evidence="1">
    <location>
        <begin position="325"/>
        <end position="334"/>
    </location>
</feature>
<protein>
    <submittedName>
        <fullName evidence="2">Uncharacterized protein</fullName>
    </submittedName>
</protein>
<feature type="compositionally biased region" description="Basic and acidic residues" evidence="1">
    <location>
        <begin position="335"/>
        <end position="349"/>
    </location>
</feature>
<feature type="region of interest" description="Disordered" evidence="1">
    <location>
        <begin position="455"/>
        <end position="474"/>
    </location>
</feature>
<feature type="non-terminal residue" evidence="2">
    <location>
        <position position="1"/>
    </location>
</feature>